<gene>
    <name evidence="2" type="ORF">OA86_00030</name>
</gene>
<sequence>MKKIFIVYISVCLLSLTNIILNIKFNVTFEGFWSDRILFWIWLGFTLVIIILFWKKKIAKVYFGILIFAIILSMIPMGIAFWGMYLSVTGEGLLFEKEITPKYRVQVATYSIMTKYSPIQIIENHGIFEKEIIADNSDLKINDSLSISNWDIKNVWYISENDKEIILKITDGENTIIKNFEKKGKK</sequence>
<keyword evidence="3" id="KW-1185">Reference proteome</keyword>
<feature type="transmembrane region" description="Helical" evidence="1">
    <location>
        <begin position="61"/>
        <end position="85"/>
    </location>
</feature>
<keyword evidence="1" id="KW-0812">Transmembrane</keyword>
<accession>A0A0C1D8X9</accession>
<dbReference type="RefSeq" id="WP_039347000.1">
    <property type="nucleotide sequence ID" value="NZ_FOLA01000001.1"/>
</dbReference>
<organism evidence="2 3">
    <name type="scientific">Kaistella jeonii</name>
    <dbReference type="NCBI Taxonomy" id="266749"/>
    <lineage>
        <taxon>Bacteria</taxon>
        <taxon>Pseudomonadati</taxon>
        <taxon>Bacteroidota</taxon>
        <taxon>Flavobacteriia</taxon>
        <taxon>Flavobacteriales</taxon>
        <taxon>Weeksellaceae</taxon>
        <taxon>Chryseobacterium group</taxon>
        <taxon>Kaistella</taxon>
    </lineage>
</organism>
<dbReference type="Proteomes" id="UP000031473">
    <property type="component" value="Unassembled WGS sequence"/>
</dbReference>
<evidence type="ECO:0000256" key="1">
    <source>
        <dbReference type="SAM" id="Phobius"/>
    </source>
</evidence>
<keyword evidence="1" id="KW-1133">Transmembrane helix</keyword>
<proteinExistence type="predicted"/>
<protein>
    <submittedName>
        <fullName evidence="2">Uncharacterized protein</fullName>
    </submittedName>
</protein>
<name>A0A0C1D8X9_9FLAO</name>
<comment type="caution">
    <text evidence="2">The sequence shown here is derived from an EMBL/GenBank/DDBJ whole genome shotgun (WGS) entry which is preliminary data.</text>
</comment>
<keyword evidence="1" id="KW-0472">Membrane</keyword>
<dbReference type="OrthoDB" id="1163261at2"/>
<evidence type="ECO:0000313" key="2">
    <source>
        <dbReference type="EMBL" id="KIA90335.1"/>
    </source>
</evidence>
<evidence type="ECO:0000313" key="3">
    <source>
        <dbReference type="Proteomes" id="UP000031473"/>
    </source>
</evidence>
<feature type="transmembrane region" description="Helical" evidence="1">
    <location>
        <begin position="5"/>
        <end position="25"/>
    </location>
</feature>
<reference evidence="2 3" key="1">
    <citation type="submission" date="2014-10" db="EMBL/GenBank/DDBJ databases">
        <title>Kaistella jeonii genome.</title>
        <authorList>
            <person name="Clayton J.T."/>
            <person name="Newman J.D."/>
        </authorList>
    </citation>
    <scope>NUCLEOTIDE SEQUENCE [LARGE SCALE GENOMIC DNA]</scope>
    <source>
        <strain evidence="2 3">DSM 17048</strain>
    </source>
</reference>
<dbReference type="AlphaFoldDB" id="A0A0C1D8X9"/>
<dbReference type="STRING" id="266749.SAMN05421876_101533"/>
<feature type="transmembrane region" description="Helical" evidence="1">
    <location>
        <begin position="37"/>
        <end position="54"/>
    </location>
</feature>
<dbReference type="EMBL" id="JSYL01000001">
    <property type="protein sequence ID" value="KIA90335.1"/>
    <property type="molecule type" value="Genomic_DNA"/>
</dbReference>